<dbReference type="HOGENOM" id="CLU_1118730_0_0_0"/>
<keyword evidence="4" id="KW-1185">Reference proteome</keyword>
<reference evidence="3 4" key="1">
    <citation type="journal article" date="2011" name="Stand. Genomic Sci.">
        <title>Complete genome sequence of Deinococcus maricopensis type strain (LB-34).</title>
        <authorList>
            <person name="Pukall R."/>
            <person name="Zeytun A."/>
            <person name="Lucas S."/>
            <person name="Lapidus A."/>
            <person name="Hammon N."/>
            <person name="Deshpande S."/>
            <person name="Nolan M."/>
            <person name="Cheng J.F."/>
            <person name="Pitluck S."/>
            <person name="Liolios K."/>
            <person name="Pagani I."/>
            <person name="Mikhailova N."/>
            <person name="Ivanova N."/>
            <person name="Mavromatis K."/>
            <person name="Pati A."/>
            <person name="Tapia R."/>
            <person name="Han C."/>
            <person name="Goodwin L."/>
            <person name="Chen A."/>
            <person name="Palaniappan K."/>
            <person name="Land M."/>
            <person name="Hauser L."/>
            <person name="Chang Y.J."/>
            <person name="Jeffries C.D."/>
            <person name="Brambilla E.M."/>
            <person name="Rohde M."/>
            <person name="Goker M."/>
            <person name="Detter J.C."/>
            <person name="Woyke T."/>
            <person name="Bristow J."/>
            <person name="Eisen J.A."/>
            <person name="Markowitz V."/>
            <person name="Hugenholtz P."/>
            <person name="Kyrpides N.C."/>
            <person name="Klenk H.P."/>
        </authorList>
    </citation>
    <scope>NUCLEOTIDE SEQUENCE [LARGE SCALE GENOMIC DNA]</scope>
    <source>
        <strain evidence="4">DSM 21211 / LMG 22137 / NRRL B-23946 / LB-34</strain>
    </source>
</reference>
<evidence type="ECO:0000313" key="3">
    <source>
        <dbReference type="EMBL" id="ADV65962.1"/>
    </source>
</evidence>
<feature type="compositionally biased region" description="Basic and acidic residues" evidence="1">
    <location>
        <begin position="163"/>
        <end position="179"/>
    </location>
</feature>
<feature type="compositionally biased region" description="Low complexity" evidence="1">
    <location>
        <begin position="135"/>
        <end position="148"/>
    </location>
</feature>
<feature type="region of interest" description="Disordered" evidence="1">
    <location>
        <begin position="115"/>
        <end position="192"/>
    </location>
</feature>
<sequence length="261" mass="27338" precursor="true">MTTAKKRLTPILATLLIGSTLASAQTQPTSTPTSPRPQQQRSDRPDRAAMTIKYYSGHPLKGGKLLLTTTLQPPTRADRDTPASPFANAPTNATYVAISTPFGTRITTLKAAQAAPFGDHPGQPGRDGDHRDGQRGAPGTPNGTPNGTPGRGDRPTPPNGQDRPGDRGAPNDRVDRGNRSADQSGAGLRLPGLRDASSVTFYATDPLTGGQAQHTINLSATPTAQQQQAITQASSKAKYAVIERNGETVIVNLTTQPGAPR</sequence>
<dbReference type="STRING" id="709986.Deima_0301"/>
<dbReference type="EMBL" id="CP002454">
    <property type="protein sequence ID" value="ADV65962.1"/>
    <property type="molecule type" value="Genomic_DNA"/>
</dbReference>
<evidence type="ECO:0000256" key="2">
    <source>
        <dbReference type="SAM" id="SignalP"/>
    </source>
</evidence>
<dbReference type="KEGG" id="dmr:Deima_0301"/>
<keyword evidence="2" id="KW-0732">Signal</keyword>
<organism evidence="3 4">
    <name type="scientific">Deinococcus maricopensis (strain DSM 21211 / LMG 22137 / NRRL B-23946 / LB-34)</name>
    <dbReference type="NCBI Taxonomy" id="709986"/>
    <lineage>
        <taxon>Bacteria</taxon>
        <taxon>Thermotogati</taxon>
        <taxon>Deinococcota</taxon>
        <taxon>Deinococci</taxon>
        <taxon>Deinococcales</taxon>
        <taxon>Deinococcaceae</taxon>
        <taxon>Deinococcus</taxon>
    </lineage>
</organism>
<evidence type="ECO:0000256" key="1">
    <source>
        <dbReference type="SAM" id="MobiDB-lite"/>
    </source>
</evidence>
<feature type="region of interest" description="Disordered" evidence="1">
    <location>
        <begin position="20"/>
        <end position="46"/>
    </location>
</feature>
<dbReference type="AlphaFoldDB" id="E8U4C5"/>
<feature type="chain" id="PRO_5003228354" evidence="2">
    <location>
        <begin position="25"/>
        <end position="261"/>
    </location>
</feature>
<name>E8U4C5_DEIML</name>
<dbReference type="Proteomes" id="UP000008635">
    <property type="component" value="Chromosome"/>
</dbReference>
<dbReference type="RefSeq" id="WP_013555467.1">
    <property type="nucleotide sequence ID" value="NC_014958.1"/>
</dbReference>
<proteinExistence type="predicted"/>
<protein>
    <submittedName>
        <fullName evidence="3">Uncharacterized protein</fullName>
    </submittedName>
</protein>
<accession>E8U4C5</accession>
<evidence type="ECO:0000313" key="4">
    <source>
        <dbReference type="Proteomes" id="UP000008635"/>
    </source>
</evidence>
<feature type="compositionally biased region" description="Low complexity" evidence="1">
    <location>
        <begin position="22"/>
        <end position="40"/>
    </location>
</feature>
<reference evidence="4" key="2">
    <citation type="submission" date="2011-01" db="EMBL/GenBank/DDBJ databases">
        <title>The complete genome of Deinococcus maricopensis DSM 21211.</title>
        <authorList>
            <consortium name="US DOE Joint Genome Institute (JGI-PGF)"/>
            <person name="Lucas S."/>
            <person name="Copeland A."/>
            <person name="Lapidus A."/>
            <person name="Goodwin L."/>
            <person name="Pitluck S."/>
            <person name="Kyrpides N."/>
            <person name="Mavromatis K."/>
            <person name="Pagani I."/>
            <person name="Ivanova N."/>
            <person name="Ovchinnikova G."/>
            <person name="Zeytun A."/>
            <person name="Detter J.C."/>
            <person name="Han C."/>
            <person name="Land M."/>
            <person name="Hauser L."/>
            <person name="Markowitz V."/>
            <person name="Cheng J.-F."/>
            <person name="Hugenholtz P."/>
            <person name="Woyke T."/>
            <person name="Wu D."/>
            <person name="Pukall R."/>
            <person name="Gehrich-Schroeter G."/>
            <person name="Brambilla E."/>
            <person name="Klenk H.-P."/>
            <person name="Eisen J.A."/>
        </authorList>
    </citation>
    <scope>NUCLEOTIDE SEQUENCE [LARGE SCALE GENOMIC DNA]</scope>
    <source>
        <strain evidence="4">DSM 21211 / LMG 22137 / NRRL B-23946 / LB-34</strain>
    </source>
</reference>
<gene>
    <name evidence="3" type="ordered locus">Deima_0301</name>
</gene>
<feature type="signal peptide" evidence="2">
    <location>
        <begin position="1"/>
        <end position="24"/>
    </location>
</feature>
<dbReference type="OrthoDB" id="72555at2"/>